<evidence type="ECO:0000256" key="1">
    <source>
        <dbReference type="SAM" id="Phobius"/>
    </source>
</evidence>
<reference evidence="2" key="1">
    <citation type="journal article" date="2015" name="Nature">
        <title>Complex archaea that bridge the gap between prokaryotes and eukaryotes.</title>
        <authorList>
            <person name="Spang A."/>
            <person name="Saw J.H."/>
            <person name="Jorgensen S.L."/>
            <person name="Zaremba-Niedzwiedzka K."/>
            <person name="Martijn J."/>
            <person name="Lind A.E."/>
            <person name="van Eijk R."/>
            <person name="Schleper C."/>
            <person name="Guy L."/>
            <person name="Ettema T.J."/>
        </authorList>
    </citation>
    <scope>NUCLEOTIDE SEQUENCE</scope>
</reference>
<comment type="caution">
    <text evidence="2">The sequence shown here is derived from an EMBL/GenBank/DDBJ whole genome shotgun (WGS) entry which is preliminary data.</text>
</comment>
<gene>
    <name evidence="2" type="ORF">LCGC14_0571040</name>
</gene>
<dbReference type="EMBL" id="LAZR01000839">
    <property type="protein sequence ID" value="KKN56526.1"/>
    <property type="molecule type" value="Genomic_DNA"/>
</dbReference>
<keyword evidence="1" id="KW-0472">Membrane</keyword>
<protein>
    <submittedName>
        <fullName evidence="2">Uncharacterized protein</fullName>
    </submittedName>
</protein>
<sequence length="62" mass="7067">MKADNIHAILFSLSIILFVYYMYIGSDNYKFALGIMIGLAIQHTINDLCANKKTKQRGKNDK</sequence>
<keyword evidence="1" id="KW-0812">Transmembrane</keyword>
<keyword evidence="1" id="KW-1133">Transmembrane helix</keyword>
<name>A0A0F9U5E2_9ZZZZ</name>
<dbReference type="AlphaFoldDB" id="A0A0F9U5E2"/>
<organism evidence="2">
    <name type="scientific">marine sediment metagenome</name>
    <dbReference type="NCBI Taxonomy" id="412755"/>
    <lineage>
        <taxon>unclassified sequences</taxon>
        <taxon>metagenomes</taxon>
        <taxon>ecological metagenomes</taxon>
    </lineage>
</organism>
<accession>A0A0F9U5E2</accession>
<proteinExistence type="predicted"/>
<evidence type="ECO:0000313" key="2">
    <source>
        <dbReference type="EMBL" id="KKN56526.1"/>
    </source>
</evidence>
<feature type="transmembrane region" description="Helical" evidence="1">
    <location>
        <begin position="7"/>
        <end position="25"/>
    </location>
</feature>